<keyword evidence="3" id="KW-1185">Reference proteome</keyword>
<dbReference type="EMBL" id="CP104013">
    <property type="protein sequence ID" value="UYP43916.1"/>
    <property type="molecule type" value="Genomic_DNA"/>
</dbReference>
<evidence type="ECO:0000256" key="1">
    <source>
        <dbReference type="SAM" id="MobiDB-lite"/>
    </source>
</evidence>
<gene>
    <name evidence="2" type="ORF">NEF87_000201</name>
</gene>
<reference evidence="2" key="1">
    <citation type="submission" date="2022-09" db="EMBL/GenBank/DDBJ databases">
        <title>Actin cytoskeleton and complex cell architecture in an #Asgard archaeon.</title>
        <authorList>
            <person name="Ponce Toledo R.I."/>
            <person name="Schleper C."/>
            <person name="Rodrigues Oliveira T."/>
            <person name="Wollweber F."/>
            <person name="Xu J."/>
            <person name="Rittmann S."/>
            <person name="Klingl A."/>
            <person name="Pilhofer M."/>
        </authorList>
    </citation>
    <scope>NUCLEOTIDE SEQUENCE</scope>
    <source>
        <strain evidence="2">B-35</strain>
    </source>
</reference>
<feature type="region of interest" description="Disordered" evidence="1">
    <location>
        <begin position="1"/>
        <end position="20"/>
    </location>
</feature>
<evidence type="ECO:0000313" key="2">
    <source>
        <dbReference type="EMBL" id="UYP43916.1"/>
    </source>
</evidence>
<name>A0ABY6HK73_9ARCH</name>
<proteinExistence type="predicted"/>
<protein>
    <submittedName>
        <fullName evidence="2">Uncharacterized protein</fullName>
    </submittedName>
</protein>
<sequence>MIQQETIKNTQELTQKPNAKKGSSRLLFFANKYATFHFIQHKNASANYFKLAWANKVSHTSFVPFFVAIVIGGMN</sequence>
<feature type="compositionally biased region" description="Polar residues" evidence="1">
    <location>
        <begin position="1"/>
        <end position="17"/>
    </location>
</feature>
<organism evidence="2 3">
    <name type="scientific">Candidatus Lokiarchaeum ossiferum</name>
    <dbReference type="NCBI Taxonomy" id="2951803"/>
    <lineage>
        <taxon>Archaea</taxon>
        <taxon>Promethearchaeati</taxon>
        <taxon>Promethearchaeota</taxon>
        <taxon>Promethearchaeia</taxon>
        <taxon>Promethearchaeales</taxon>
        <taxon>Promethearchaeaceae</taxon>
        <taxon>Candidatus Lokiarchaeum</taxon>
    </lineage>
</organism>
<accession>A0ABY6HK73</accession>
<evidence type="ECO:0000313" key="3">
    <source>
        <dbReference type="Proteomes" id="UP001208689"/>
    </source>
</evidence>
<dbReference type="Proteomes" id="UP001208689">
    <property type="component" value="Chromosome"/>
</dbReference>